<name>A0A1N7C2L7_9FIRM</name>
<dbReference type="PROSITE" id="PS51733">
    <property type="entry name" value="BPL_LPL_CATALYTIC"/>
    <property type="match status" value="1"/>
</dbReference>
<dbReference type="PANTHER" id="PTHR12835:SF5">
    <property type="entry name" value="BIOTIN--PROTEIN LIGASE"/>
    <property type="match status" value="1"/>
</dbReference>
<dbReference type="Proteomes" id="UP000185669">
    <property type="component" value="Unassembled WGS sequence"/>
</dbReference>
<keyword evidence="4" id="KW-1185">Reference proteome</keyword>
<dbReference type="RefSeq" id="WP_076546190.1">
    <property type="nucleotide sequence ID" value="NZ_FTNC01000039.1"/>
</dbReference>
<dbReference type="Gene3D" id="3.30.930.10">
    <property type="entry name" value="Bira Bifunctional Protein, Domain 2"/>
    <property type="match status" value="1"/>
</dbReference>
<dbReference type="AlphaFoldDB" id="A0A1N7C2L7"/>
<evidence type="ECO:0000259" key="2">
    <source>
        <dbReference type="PROSITE" id="PS51733"/>
    </source>
</evidence>
<dbReference type="InterPro" id="IPR004143">
    <property type="entry name" value="BPL_LPL_catalytic"/>
</dbReference>
<dbReference type="GO" id="GO:0004077">
    <property type="term" value="F:biotin--[biotin carboxyl-carrier protein] ligase activity"/>
    <property type="evidence" value="ECO:0007669"/>
    <property type="project" value="InterPro"/>
</dbReference>
<accession>A0A1N7C2L7</accession>
<evidence type="ECO:0000256" key="1">
    <source>
        <dbReference type="ARBA" id="ARBA00022598"/>
    </source>
</evidence>
<feature type="domain" description="BPL/LPL catalytic" evidence="2">
    <location>
        <begin position="34"/>
        <end position="207"/>
    </location>
</feature>
<dbReference type="GO" id="GO:0009249">
    <property type="term" value="P:protein lipoylation"/>
    <property type="evidence" value="ECO:0007669"/>
    <property type="project" value="UniProtKB-ARBA"/>
</dbReference>
<evidence type="ECO:0000313" key="4">
    <source>
        <dbReference type="Proteomes" id="UP000185669"/>
    </source>
</evidence>
<dbReference type="SUPFAM" id="SSF55681">
    <property type="entry name" value="Class II aaRS and biotin synthetases"/>
    <property type="match status" value="1"/>
</dbReference>
<dbReference type="STRING" id="56779.SAMN05421834_1399"/>
<dbReference type="GO" id="GO:0016740">
    <property type="term" value="F:transferase activity"/>
    <property type="evidence" value="ECO:0007669"/>
    <property type="project" value="UniProtKB-ARBA"/>
</dbReference>
<dbReference type="EMBL" id="FTNC01000039">
    <property type="protein sequence ID" value="SIR57836.1"/>
    <property type="molecule type" value="Genomic_DNA"/>
</dbReference>
<reference evidence="4" key="1">
    <citation type="submission" date="2017-01" db="EMBL/GenBank/DDBJ databases">
        <authorList>
            <person name="Varghese N."/>
            <person name="Submissions S."/>
        </authorList>
    </citation>
    <scope>NUCLEOTIDE SEQUENCE [LARGE SCALE GENOMIC DNA]</scope>
    <source>
        <strain evidence="4">ATCC 700103</strain>
    </source>
</reference>
<proteinExistence type="predicted"/>
<dbReference type="PANTHER" id="PTHR12835">
    <property type="entry name" value="BIOTIN PROTEIN LIGASE"/>
    <property type="match status" value="1"/>
</dbReference>
<keyword evidence="1 3" id="KW-0436">Ligase</keyword>
<dbReference type="InterPro" id="IPR045864">
    <property type="entry name" value="aa-tRNA-synth_II/BPL/LPL"/>
</dbReference>
<dbReference type="Pfam" id="PF03099">
    <property type="entry name" value="BPL_LplA_LipB"/>
    <property type="match status" value="1"/>
</dbReference>
<gene>
    <name evidence="3" type="ORF">SAMN05421834_1399</name>
</gene>
<organism evidence="3 4">
    <name type="scientific">Halanaerobium kushneri</name>
    <dbReference type="NCBI Taxonomy" id="56779"/>
    <lineage>
        <taxon>Bacteria</taxon>
        <taxon>Bacillati</taxon>
        <taxon>Bacillota</taxon>
        <taxon>Clostridia</taxon>
        <taxon>Halanaerobiales</taxon>
        <taxon>Halanaerobiaceae</taxon>
        <taxon>Halanaerobium</taxon>
    </lineage>
</organism>
<dbReference type="NCBIfam" id="TIGR00121">
    <property type="entry name" value="birA_ligase"/>
    <property type="match status" value="1"/>
</dbReference>
<dbReference type="CDD" id="cd16442">
    <property type="entry name" value="BPL"/>
    <property type="match status" value="1"/>
</dbReference>
<dbReference type="OrthoDB" id="9807064at2"/>
<evidence type="ECO:0000313" key="3">
    <source>
        <dbReference type="EMBL" id="SIR57836.1"/>
    </source>
</evidence>
<sequence>MEKYNNFNQNKIQDNLKNNISRKTILKIYDKVDSTNNQAKDLIESSIAELKLLKNDKLFVFAADSQLAGRGRRGHSWLSSDPASMAVSFLFKPNSNTDKIPQITAAAALAVQDTFNFFDLKTVIKWPNDILVDHKKICGILSELVLNRKNEAFVVVGCGINLNNEFFASEIQAIATSYYLEKNKKINKNIFLARLIEKIETHITNYFSGSRENIINKWKKRLNLTGKKIDFIHNGEKQTGFIKEVLDSGNLLVVLADGREKELQSATTSLDYQSLSKYND</sequence>
<dbReference type="InterPro" id="IPR004408">
    <property type="entry name" value="Biotin_CoA_COase_ligase"/>
</dbReference>
<protein>
    <submittedName>
        <fullName evidence="3">BirA family transcriptional regulator, biotin operon repressor / biotin-[acetyl-CoA-carboxylase] ligase</fullName>
    </submittedName>
</protein>
<dbReference type="GO" id="GO:0005737">
    <property type="term" value="C:cytoplasm"/>
    <property type="evidence" value="ECO:0007669"/>
    <property type="project" value="TreeGrafter"/>
</dbReference>